<dbReference type="KEGG" id="agh:M3I41_00920"/>
<dbReference type="Proteomes" id="UP000830236">
    <property type="component" value="Chromosome"/>
</dbReference>
<feature type="transmembrane region" description="Helical" evidence="1">
    <location>
        <begin position="123"/>
        <end position="144"/>
    </location>
</feature>
<keyword evidence="1" id="KW-1133">Transmembrane helix</keyword>
<keyword evidence="1" id="KW-0812">Transmembrane</keyword>
<name>A0A9E7D576_9ACTO</name>
<feature type="transmembrane region" description="Helical" evidence="1">
    <location>
        <begin position="217"/>
        <end position="239"/>
    </location>
</feature>
<feature type="transmembrane region" description="Helical" evidence="1">
    <location>
        <begin position="85"/>
        <end position="103"/>
    </location>
</feature>
<feature type="transmembrane region" description="Helical" evidence="1">
    <location>
        <begin position="12"/>
        <end position="31"/>
    </location>
</feature>
<evidence type="ECO:0000313" key="3">
    <source>
        <dbReference type="Proteomes" id="UP000830236"/>
    </source>
</evidence>
<keyword evidence="1" id="KW-0472">Membrane</keyword>
<proteinExistence type="predicted"/>
<evidence type="ECO:0000256" key="1">
    <source>
        <dbReference type="SAM" id="Phobius"/>
    </source>
</evidence>
<feature type="transmembrane region" description="Helical" evidence="1">
    <location>
        <begin position="43"/>
        <end position="64"/>
    </location>
</feature>
<sequence>MNATSDNRLFAVKYGRTMVPLIAMILVLSVVRLSLDQLVVQQVYGIGVMLIEVALTLYALDASLRLTGLCDDRLLLLSPLSRWQLAVRSTRVLSLYLLLGYIATLPPLLNSQSVNLTLQLANLLGYGVSVFTGLGLMLLITYAVKSIRERFQFILSTWVLFSVTTVLAVALCVHALNSAVPSANWLLGVSSAENTVNLYAANLPVTAVGLAGHTPTVFLFILANLILGAVFWAGALALARRKHNFIRL</sequence>
<reference evidence="2" key="1">
    <citation type="submission" date="2022-05" db="EMBL/GenBank/DDBJ databases">
        <title>Using nanopore sequencing to obtain complete genomes from saliva samples.</title>
        <authorList>
            <person name="Baker J.L."/>
        </authorList>
    </citation>
    <scope>NUCLEOTIDE SEQUENCE</scope>
    <source>
        <strain evidence="2">JCVI-JB-Ag32</strain>
    </source>
</reference>
<feature type="transmembrane region" description="Helical" evidence="1">
    <location>
        <begin position="151"/>
        <end position="176"/>
    </location>
</feature>
<gene>
    <name evidence="2" type="ORF">M3I41_00920</name>
</gene>
<dbReference type="AlphaFoldDB" id="A0A9E7D576"/>
<protein>
    <submittedName>
        <fullName evidence="2">Uncharacterized protein</fullName>
    </submittedName>
</protein>
<evidence type="ECO:0000313" key="2">
    <source>
        <dbReference type="EMBL" id="UQF79877.1"/>
    </source>
</evidence>
<accession>A0A9E7D576</accession>
<dbReference type="EMBL" id="CP097095">
    <property type="protein sequence ID" value="UQF79877.1"/>
    <property type="molecule type" value="Genomic_DNA"/>
</dbReference>
<organism evidence="2 3">
    <name type="scientific">Actinomyces graevenitzii</name>
    <dbReference type="NCBI Taxonomy" id="55565"/>
    <lineage>
        <taxon>Bacteria</taxon>
        <taxon>Bacillati</taxon>
        <taxon>Actinomycetota</taxon>
        <taxon>Actinomycetes</taxon>
        <taxon>Actinomycetales</taxon>
        <taxon>Actinomycetaceae</taxon>
        <taxon>Actinomyces</taxon>
    </lineage>
</organism>